<feature type="compositionally biased region" description="Basic and acidic residues" evidence="1">
    <location>
        <begin position="76"/>
        <end position="90"/>
    </location>
</feature>
<name>A0AAV5C574_ELECO</name>
<dbReference type="Proteomes" id="UP001054889">
    <property type="component" value="Unassembled WGS sequence"/>
</dbReference>
<feature type="compositionally biased region" description="Low complexity" evidence="1">
    <location>
        <begin position="1"/>
        <end position="16"/>
    </location>
</feature>
<dbReference type="PROSITE" id="PS50181">
    <property type="entry name" value="FBOX"/>
    <property type="match status" value="2"/>
</dbReference>
<proteinExistence type="predicted"/>
<reference evidence="3" key="1">
    <citation type="journal article" date="2018" name="DNA Res.">
        <title>Multiple hybrid de novo genome assembly of finger millet, an orphan allotetraploid crop.</title>
        <authorList>
            <person name="Hatakeyama M."/>
            <person name="Aluri S."/>
            <person name="Balachadran M.T."/>
            <person name="Sivarajan S.R."/>
            <person name="Patrignani A."/>
            <person name="Gruter S."/>
            <person name="Poveda L."/>
            <person name="Shimizu-Inatsugi R."/>
            <person name="Baeten J."/>
            <person name="Francoijs K.J."/>
            <person name="Nataraja K.N."/>
            <person name="Reddy Y.A.N."/>
            <person name="Phadnis S."/>
            <person name="Ravikumar R.L."/>
            <person name="Schlapbach R."/>
            <person name="Sreeman S.M."/>
            <person name="Shimizu K.K."/>
        </authorList>
    </citation>
    <scope>NUCLEOTIDE SEQUENCE</scope>
</reference>
<dbReference type="InterPro" id="IPR001810">
    <property type="entry name" value="F-box_dom"/>
</dbReference>
<organism evidence="3 4">
    <name type="scientific">Eleusine coracana subsp. coracana</name>
    <dbReference type="NCBI Taxonomy" id="191504"/>
    <lineage>
        <taxon>Eukaryota</taxon>
        <taxon>Viridiplantae</taxon>
        <taxon>Streptophyta</taxon>
        <taxon>Embryophyta</taxon>
        <taxon>Tracheophyta</taxon>
        <taxon>Spermatophyta</taxon>
        <taxon>Magnoliopsida</taxon>
        <taxon>Liliopsida</taxon>
        <taxon>Poales</taxon>
        <taxon>Poaceae</taxon>
        <taxon>PACMAD clade</taxon>
        <taxon>Chloridoideae</taxon>
        <taxon>Cynodonteae</taxon>
        <taxon>Eleusininae</taxon>
        <taxon>Eleusine</taxon>
    </lineage>
</organism>
<protein>
    <recommendedName>
        <fullName evidence="2">F-box domain-containing protein</fullName>
    </recommendedName>
</protein>
<dbReference type="Pfam" id="PF24758">
    <property type="entry name" value="LRR_At5g56370"/>
    <property type="match status" value="3"/>
</dbReference>
<dbReference type="PANTHER" id="PTHR32141">
    <property type="match status" value="1"/>
</dbReference>
<feature type="domain" description="F-box" evidence="2">
    <location>
        <begin position="477"/>
        <end position="524"/>
    </location>
</feature>
<evidence type="ECO:0000259" key="2">
    <source>
        <dbReference type="PROSITE" id="PS50181"/>
    </source>
</evidence>
<feature type="compositionally biased region" description="Pro residues" evidence="1">
    <location>
        <begin position="39"/>
        <end position="50"/>
    </location>
</feature>
<dbReference type="SUPFAM" id="SSF81383">
    <property type="entry name" value="F-box domain"/>
    <property type="match status" value="3"/>
</dbReference>
<comment type="caution">
    <text evidence="3">The sequence shown here is derived from an EMBL/GenBank/DDBJ whole genome shotgun (WGS) entry which is preliminary data.</text>
</comment>
<dbReference type="InterPro" id="IPR055302">
    <property type="entry name" value="F-box_dom-containing"/>
</dbReference>
<dbReference type="InterPro" id="IPR053781">
    <property type="entry name" value="F-box_AtFBL13-like"/>
</dbReference>
<dbReference type="SUPFAM" id="SSF52058">
    <property type="entry name" value="L domain-like"/>
    <property type="match status" value="1"/>
</dbReference>
<dbReference type="CDD" id="cd22160">
    <property type="entry name" value="F-box_AtFBL13-like"/>
    <property type="match status" value="1"/>
</dbReference>
<dbReference type="InterPro" id="IPR055411">
    <property type="entry name" value="LRR_FXL15/At3g58940/PEG3-like"/>
</dbReference>
<keyword evidence="4" id="KW-1185">Reference proteome</keyword>
<dbReference type="Gene3D" id="3.80.10.10">
    <property type="entry name" value="Ribonuclease Inhibitor"/>
    <property type="match status" value="3"/>
</dbReference>
<feature type="region of interest" description="Disordered" evidence="1">
    <location>
        <begin position="1"/>
        <end position="90"/>
    </location>
</feature>
<dbReference type="SMART" id="SM00256">
    <property type="entry name" value="FBOX"/>
    <property type="match status" value="3"/>
</dbReference>
<evidence type="ECO:0000313" key="3">
    <source>
        <dbReference type="EMBL" id="GJM93245.1"/>
    </source>
</evidence>
<dbReference type="InterPro" id="IPR032675">
    <property type="entry name" value="LRR_dom_sf"/>
</dbReference>
<feature type="domain" description="F-box" evidence="2">
    <location>
        <begin position="87"/>
        <end position="127"/>
    </location>
</feature>
<accession>A0AAV5C574</accession>
<dbReference type="PANTHER" id="PTHR32141:SF94">
    <property type="entry name" value="F-BOX DOMAIN-CONTAINING PROTEIN"/>
    <property type="match status" value="1"/>
</dbReference>
<gene>
    <name evidence="3" type="primary">ga09789</name>
    <name evidence="3" type="ORF">PR202_ga09789</name>
</gene>
<evidence type="ECO:0000256" key="1">
    <source>
        <dbReference type="SAM" id="MobiDB-lite"/>
    </source>
</evidence>
<sequence>MLRLDSSSPSASATSSQRGQIVESELPPPPSGGSNLHPDGPPPSPPPPPGAIGSEDGELGGRTPKRPRAESGGGRNADRAPGHEDGKDRISDLPDAVLLSVLSYLPLSDAGRTAILSKRWRGLFDQSLLDFNACQPFPPEEGRGCEWMMDAVTEILAARPNVRIRSFRFVMYGRGFQARLPVVDGWFRALPLRGVRDIDIDMFYTTPKLALPGSLLGLASLETLKVYCCRFPDTEAPPQLPALKTLDLSDVAMSQHSLQAMLSHCKSLECGKLKNIYGVEKICLRSNSLVRLYGDFAGFKEIIVEDAQNLEELVGIDLANYGKAFVNIVSAPKLQVLGYLGINIHPLVLNDTVFDGGAVQLRTLMRSVKTLAIQVPFSEKGYSVFVSQLLKCFPCLEVLHVEPDKRSVLRSVDLEQWDTASSIQCVETSINKVVFEYFGGEFCQWGFLTFLLGMAKALKLVEFYYMALDSRRRVLPRDRLSDLPDAILISILSLLRLDDAARCTVLASRWRCLFPSTLLDFNTYMPDCRDVVEAVNSILAAHPTALIRSFRTSGNFQDGWLEDLARRGVQQLSLGFGLEFWWNDERIRIPASLFACTSLTHLSVRSCIFPDASMTAAGAPHLACLTEVNLSDVTICDESLNALISQCKALERLEMMGISNCGRVRVRSPSLKFLNCDGYFDELFIEHAPNLEWLHGRYMYMKGRLDEGVYLKVEHAPKLEFIGYISMSLHAIEIGESIFTSDTWSCIQAAAQESWDVLTCIPCVDNHLQKVVFEVYRGHEWQREMAKFLHGRGLFLKAMEFHCMEETSTPGERPFKVPSEEWVREQKELLGLDSRASKDARFLFFKHQLACNHLDFAHNNERYNKGQYYNDLSSLRRIRCLTSRLRRLQSEHDGRGRPRPEDHLSGLPDAILVSILSLLPLDDAARCTVLASRWRHIFSSTFLVDFNADMRGCRNVLKAVNCILAAHPTAPIRSFYARKRFHSGWLQELARRGVEELDLNLDPRSCTRPPMIRPSLFACTSLTRLAASSCVFPAASKIAAGAPQLVRLTEIELYDVTISDASLGVLISHCPALERLSIQSMGNSGTVHIRSQSLKFFHSDGLFDELFIEHAPNLERVYGAYMYLEREVWLKIVHAPKLEFLGYLGMNIQAIEIGEDTILTKDELSINGCMSELIEVSYTKEGYISWITQLLELFPCLESLYIRSDTWSVIQAAAPESWDVLRHIPCVDNHLQKVGFEVYRGHEWQREMAKFLHGRSMFLKAMEFHCKEETNTPGDHFRVPSEQWVMKQKELLCLDSRASKDARFLFFKRQLVHNHHDDAYNNEWYKRQYYDDLYEV</sequence>
<dbReference type="Pfam" id="PF00646">
    <property type="entry name" value="F-box"/>
    <property type="match status" value="2"/>
</dbReference>
<dbReference type="InterPro" id="IPR036047">
    <property type="entry name" value="F-box-like_dom_sf"/>
</dbReference>
<dbReference type="Gene3D" id="1.20.1280.50">
    <property type="match status" value="1"/>
</dbReference>
<reference evidence="3" key="2">
    <citation type="submission" date="2021-12" db="EMBL/GenBank/DDBJ databases">
        <title>Resequencing data analysis of finger millet.</title>
        <authorList>
            <person name="Hatakeyama M."/>
            <person name="Aluri S."/>
            <person name="Balachadran M.T."/>
            <person name="Sivarajan S.R."/>
            <person name="Poveda L."/>
            <person name="Shimizu-Inatsugi R."/>
            <person name="Schlapbach R."/>
            <person name="Sreeman S.M."/>
            <person name="Shimizu K.K."/>
        </authorList>
    </citation>
    <scope>NUCLEOTIDE SEQUENCE</scope>
</reference>
<evidence type="ECO:0000313" key="4">
    <source>
        <dbReference type="Proteomes" id="UP001054889"/>
    </source>
</evidence>
<dbReference type="EMBL" id="BQKI01000004">
    <property type="protein sequence ID" value="GJM93245.1"/>
    <property type="molecule type" value="Genomic_DNA"/>
</dbReference>